<name>A0A7S4CRC9_9EUGL</name>
<evidence type="ECO:0000256" key="1">
    <source>
        <dbReference type="SAM" id="MobiDB-lite"/>
    </source>
</evidence>
<reference evidence="2" key="1">
    <citation type="submission" date="2021-01" db="EMBL/GenBank/DDBJ databases">
        <authorList>
            <person name="Corre E."/>
            <person name="Pelletier E."/>
            <person name="Niang G."/>
            <person name="Scheremetjew M."/>
            <person name="Finn R."/>
            <person name="Kale V."/>
            <person name="Holt S."/>
            <person name="Cochrane G."/>
            <person name="Meng A."/>
            <person name="Brown T."/>
            <person name="Cohen L."/>
        </authorList>
    </citation>
    <scope>NUCLEOTIDE SEQUENCE</scope>
    <source>
        <strain evidence="2">CCMP1594</strain>
    </source>
</reference>
<organism evidence="2">
    <name type="scientific">Eutreptiella gymnastica</name>
    <dbReference type="NCBI Taxonomy" id="73025"/>
    <lineage>
        <taxon>Eukaryota</taxon>
        <taxon>Discoba</taxon>
        <taxon>Euglenozoa</taxon>
        <taxon>Euglenida</taxon>
        <taxon>Spirocuta</taxon>
        <taxon>Euglenophyceae</taxon>
        <taxon>Eutreptiales</taxon>
        <taxon>Eutreptiaceae</taxon>
        <taxon>Eutreptiella</taxon>
    </lineage>
</organism>
<accession>A0A7S4CRC9</accession>
<feature type="compositionally biased region" description="Polar residues" evidence="1">
    <location>
        <begin position="9"/>
        <end position="18"/>
    </location>
</feature>
<feature type="region of interest" description="Disordered" evidence="1">
    <location>
        <begin position="1"/>
        <end position="23"/>
    </location>
</feature>
<dbReference type="SUPFAM" id="SSF47473">
    <property type="entry name" value="EF-hand"/>
    <property type="match status" value="1"/>
</dbReference>
<dbReference type="InterPro" id="IPR011992">
    <property type="entry name" value="EF-hand-dom_pair"/>
</dbReference>
<dbReference type="AlphaFoldDB" id="A0A7S4CRC9"/>
<gene>
    <name evidence="2" type="ORF">EGYM00163_LOCUS15268</name>
</gene>
<evidence type="ECO:0000313" key="2">
    <source>
        <dbReference type="EMBL" id="CAE0804144.1"/>
    </source>
</evidence>
<sequence>MSELKASSGGKQTSTKNGTTDEQREVMVHLFKNSTYIDDDGALDFNEFCELMKNEPTLVKAMFCTIATILARKAGFTFDFEDEALARRMTRMSSLGSSLSRKSTLGRSLSMSNSKVNGIF</sequence>
<evidence type="ECO:0008006" key="3">
    <source>
        <dbReference type="Google" id="ProtNLM"/>
    </source>
</evidence>
<protein>
    <recommendedName>
        <fullName evidence="3">EF-hand domain-containing protein</fullName>
    </recommendedName>
</protein>
<proteinExistence type="predicted"/>
<dbReference type="EMBL" id="HBJA01044214">
    <property type="protein sequence ID" value="CAE0804144.1"/>
    <property type="molecule type" value="Transcribed_RNA"/>
</dbReference>